<reference evidence="1 2" key="1">
    <citation type="submission" date="2020-08" db="EMBL/GenBank/DDBJ databases">
        <title>Sequencing the genomes of 1000 actinobacteria strains.</title>
        <authorList>
            <person name="Klenk H.-P."/>
        </authorList>
    </citation>
    <scope>NUCLEOTIDE SEQUENCE [LARGE SCALE GENOMIC DNA]</scope>
    <source>
        <strain evidence="1 2">DSM 24823</strain>
    </source>
</reference>
<dbReference type="PANTHER" id="PTHR35039:SF3">
    <property type="entry name" value="3-KETO-L-GULONATE-6-PHOSPHATE DECARBOXYLASE SGBH-RELATED"/>
    <property type="match status" value="1"/>
</dbReference>
<keyword evidence="1" id="KW-0456">Lyase</keyword>
<name>A0A7W9FAB9_9MICO</name>
<dbReference type="RefSeq" id="WP_184281294.1">
    <property type="nucleotide sequence ID" value="NZ_BAAAPG010000003.1"/>
</dbReference>
<gene>
    <name evidence="1" type="ORF">HD600_000452</name>
</gene>
<dbReference type="AlphaFoldDB" id="A0A7W9FAB9"/>
<proteinExistence type="predicted"/>
<sequence>MRLQLTLDAPGDLHTLKVVRRELDLVEVSSTLLKRCGLAAISAVKEIAPELVLVAGTRTVDNGVLEARMAFKGGADAVSVLPSATRTAQAAVHDIAEECNGWVLVDASAGSDTTAAVLPFPSTFSHIAVRADHPLSQTSERQRRLEVSVLLTQPRRQLAETLSTRPDIIAVRPSAIERDYEGETQWIRRQLR</sequence>
<dbReference type="EMBL" id="JACHMU010000001">
    <property type="protein sequence ID" value="MBB5741955.1"/>
    <property type="molecule type" value="Genomic_DNA"/>
</dbReference>
<dbReference type="Proteomes" id="UP000517712">
    <property type="component" value="Unassembled WGS sequence"/>
</dbReference>
<dbReference type="GO" id="GO:0043801">
    <property type="term" value="F:hexulose-6-phosphate synthase activity"/>
    <property type="evidence" value="ECO:0007669"/>
    <property type="project" value="UniProtKB-EC"/>
</dbReference>
<evidence type="ECO:0000313" key="1">
    <source>
        <dbReference type="EMBL" id="MBB5741955.1"/>
    </source>
</evidence>
<comment type="caution">
    <text evidence="1">The sequence shown here is derived from an EMBL/GenBank/DDBJ whole genome shotgun (WGS) entry which is preliminary data.</text>
</comment>
<protein>
    <submittedName>
        <fullName evidence="1">3-hexulose-6-phosphate synthase</fullName>
        <ecNumber evidence="1">4.1.2.43</ecNumber>
    </submittedName>
</protein>
<dbReference type="InterPro" id="IPR011060">
    <property type="entry name" value="RibuloseP-bd_barrel"/>
</dbReference>
<dbReference type="Gene3D" id="3.20.20.70">
    <property type="entry name" value="Aldolase class I"/>
    <property type="match status" value="1"/>
</dbReference>
<organism evidence="1 2">
    <name type="scientific">Microbacterium ginsengiterrae</name>
    <dbReference type="NCBI Taxonomy" id="546115"/>
    <lineage>
        <taxon>Bacteria</taxon>
        <taxon>Bacillati</taxon>
        <taxon>Actinomycetota</taxon>
        <taxon>Actinomycetes</taxon>
        <taxon>Micrococcales</taxon>
        <taxon>Microbacteriaceae</taxon>
        <taxon>Microbacterium</taxon>
    </lineage>
</organism>
<accession>A0A7W9FAB9</accession>
<evidence type="ECO:0000313" key="2">
    <source>
        <dbReference type="Proteomes" id="UP000517712"/>
    </source>
</evidence>
<keyword evidence="2" id="KW-1185">Reference proteome</keyword>
<dbReference type="GO" id="GO:0019854">
    <property type="term" value="P:L-ascorbic acid catabolic process"/>
    <property type="evidence" value="ECO:0007669"/>
    <property type="project" value="TreeGrafter"/>
</dbReference>
<dbReference type="GO" id="GO:0033982">
    <property type="term" value="F:3-dehydro-L-gulonate-6-phosphate decarboxylase activity"/>
    <property type="evidence" value="ECO:0007669"/>
    <property type="project" value="TreeGrafter"/>
</dbReference>
<dbReference type="PANTHER" id="PTHR35039">
    <property type="entry name" value="3-KETO-L-GULONATE-6-PHOSPHATE DECARBOXYLASE SGBH-RELATED"/>
    <property type="match status" value="1"/>
</dbReference>
<dbReference type="SUPFAM" id="SSF51366">
    <property type="entry name" value="Ribulose-phoshate binding barrel"/>
    <property type="match status" value="1"/>
</dbReference>
<dbReference type="InterPro" id="IPR013785">
    <property type="entry name" value="Aldolase_TIM"/>
</dbReference>
<dbReference type="EC" id="4.1.2.43" evidence="1"/>